<dbReference type="Gene3D" id="2.130.10.10">
    <property type="entry name" value="YVTN repeat-like/Quinoprotein amine dehydrogenase"/>
    <property type="match status" value="1"/>
</dbReference>
<dbReference type="PANTHER" id="PTHR34512">
    <property type="entry name" value="CELL SURFACE PROTEIN"/>
    <property type="match status" value="1"/>
</dbReference>
<dbReference type="RefSeq" id="WP_015322142.1">
    <property type="nucleotide sequence ID" value="NC_019974.1"/>
</dbReference>
<dbReference type="InterPro" id="IPR018391">
    <property type="entry name" value="PQQ_b-propeller_rpt"/>
</dbReference>
<evidence type="ECO:0000313" key="2">
    <source>
        <dbReference type="EMBL" id="AGB38703.1"/>
    </source>
</evidence>
<dbReference type="SMART" id="SM00564">
    <property type="entry name" value="PQQ"/>
    <property type="match status" value="3"/>
</dbReference>
<dbReference type="EMBL" id="CP003929">
    <property type="protein sequence ID" value="AGB38703.1"/>
    <property type="molecule type" value="Genomic_DNA"/>
</dbReference>
<accession>L0K3L9</accession>
<dbReference type="eggNOG" id="arCOG02482">
    <property type="taxonomic scope" value="Archaea"/>
</dbReference>
<gene>
    <name evidence="2" type="ORF">Natoc_2948</name>
</gene>
<dbReference type="STRING" id="694430.Natoc_2948"/>
<organism evidence="2 3">
    <name type="scientific">Natronococcus occultus SP4</name>
    <dbReference type="NCBI Taxonomy" id="694430"/>
    <lineage>
        <taxon>Archaea</taxon>
        <taxon>Methanobacteriati</taxon>
        <taxon>Methanobacteriota</taxon>
        <taxon>Stenosarchaea group</taxon>
        <taxon>Halobacteria</taxon>
        <taxon>Halobacteriales</taxon>
        <taxon>Natrialbaceae</taxon>
        <taxon>Natronococcus</taxon>
    </lineage>
</organism>
<reference evidence="2 3" key="1">
    <citation type="submission" date="2012-11" db="EMBL/GenBank/DDBJ databases">
        <title>FINISHED of Natronococcus occultus SP4, DSM 3396.</title>
        <authorList>
            <consortium name="DOE Joint Genome Institute"/>
            <person name="Eisen J."/>
            <person name="Huntemann M."/>
            <person name="Wei C.-L."/>
            <person name="Han J."/>
            <person name="Detter J.C."/>
            <person name="Han C."/>
            <person name="Tapia R."/>
            <person name="Chen A."/>
            <person name="Kyrpides N."/>
            <person name="Mavromatis K."/>
            <person name="Markowitz V."/>
            <person name="Szeto E."/>
            <person name="Ivanova N."/>
            <person name="Mikhailova N."/>
            <person name="Ovchinnikova G."/>
            <person name="Pagani I."/>
            <person name="Pati A."/>
            <person name="Goodwin L."/>
            <person name="Nordberg H.P."/>
            <person name="Cantor M.N."/>
            <person name="Hua S.X."/>
            <person name="Woyke T."/>
            <person name="Eisen J."/>
            <person name="Klenk H.-P."/>
            <person name="Klenk H.-P."/>
        </authorList>
    </citation>
    <scope>NUCLEOTIDE SEQUENCE [LARGE SCALE GENOMIC DNA]</scope>
    <source>
        <strain evidence="2 3">SP4</strain>
    </source>
</reference>
<dbReference type="Pfam" id="PF13360">
    <property type="entry name" value="PQQ_2"/>
    <property type="match status" value="1"/>
</dbReference>
<dbReference type="HOGENOM" id="CLU_914041_0_0_2"/>
<sequence>MEHWNRRSVLATGAVLTLGTGVAAGKTKRTDGSTPFVEADGWSSIDGGAQRARRASAIEPPATVAWRTDGNEPVVVDGTAYLGGESVRALDTADGSLAWETDLDGRTLGLTVVDGTVYAGGAELVALDATTGDAEWSSGVGSDGDVSPPVVASGTAYVLDGGSLYAFDASDGTHRWERDTVTVNGQAMSLQSSPSQLVAANGSIWAVLDGSGSDGLAELDPETGETRWSGYVDAGTGGLAATDGTLLVENNSLEAVYTFDAETKSTEHKINDAYVTAADTGVAVTQGRYQLETTPLEDADATDG</sequence>
<dbReference type="SUPFAM" id="SSF50998">
    <property type="entry name" value="Quinoprotein alcohol dehydrogenase-like"/>
    <property type="match status" value="1"/>
</dbReference>
<protein>
    <recommendedName>
        <fullName evidence="1">Pyrrolo-quinoline quinone repeat domain-containing protein</fullName>
    </recommendedName>
</protein>
<name>L0K3L9_9EURY</name>
<dbReference type="Proteomes" id="UP000010878">
    <property type="component" value="Chromosome"/>
</dbReference>
<dbReference type="InterPro" id="IPR002372">
    <property type="entry name" value="PQQ_rpt_dom"/>
</dbReference>
<evidence type="ECO:0000259" key="1">
    <source>
        <dbReference type="Pfam" id="PF13360"/>
    </source>
</evidence>
<dbReference type="InterPro" id="IPR015943">
    <property type="entry name" value="WD40/YVTN_repeat-like_dom_sf"/>
</dbReference>
<dbReference type="PANTHER" id="PTHR34512:SF30">
    <property type="entry name" value="OUTER MEMBRANE PROTEIN ASSEMBLY FACTOR BAMB"/>
    <property type="match status" value="1"/>
</dbReference>
<dbReference type="InterPro" id="IPR006311">
    <property type="entry name" value="TAT_signal"/>
</dbReference>
<keyword evidence="3" id="KW-1185">Reference proteome</keyword>
<evidence type="ECO:0000313" key="3">
    <source>
        <dbReference type="Proteomes" id="UP000010878"/>
    </source>
</evidence>
<dbReference type="AlphaFoldDB" id="L0K3L9"/>
<feature type="domain" description="Pyrrolo-quinoline quinone repeat" evidence="1">
    <location>
        <begin position="85"/>
        <end position="252"/>
    </location>
</feature>
<proteinExistence type="predicted"/>
<dbReference type="InterPro" id="IPR011047">
    <property type="entry name" value="Quinoprotein_ADH-like_sf"/>
</dbReference>
<dbReference type="GeneID" id="71811831"/>
<dbReference type="PROSITE" id="PS51318">
    <property type="entry name" value="TAT"/>
    <property type="match status" value="1"/>
</dbReference>
<dbReference type="KEGG" id="nou:Natoc_2948"/>